<dbReference type="Proteomes" id="UP000756346">
    <property type="component" value="Unassembled WGS sequence"/>
</dbReference>
<comment type="caution">
    <text evidence="2">The sequence shown here is derived from an EMBL/GenBank/DDBJ whole genome shotgun (WGS) entry which is preliminary data.</text>
</comment>
<keyword evidence="3" id="KW-1185">Reference proteome</keyword>
<accession>A0A9P8YFN0</accession>
<gene>
    <name evidence="2" type="ORF">B0I36DRAFT_358115</name>
</gene>
<dbReference type="GeneID" id="70187455"/>
<feature type="compositionally biased region" description="Basic and acidic residues" evidence="1">
    <location>
        <begin position="52"/>
        <end position="65"/>
    </location>
</feature>
<organism evidence="2 3">
    <name type="scientific">Microdochium trichocladiopsis</name>
    <dbReference type="NCBI Taxonomy" id="1682393"/>
    <lineage>
        <taxon>Eukaryota</taxon>
        <taxon>Fungi</taxon>
        <taxon>Dikarya</taxon>
        <taxon>Ascomycota</taxon>
        <taxon>Pezizomycotina</taxon>
        <taxon>Sordariomycetes</taxon>
        <taxon>Xylariomycetidae</taxon>
        <taxon>Xylariales</taxon>
        <taxon>Microdochiaceae</taxon>
        <taxon>Microdochium</taxon>
    </lineage>
</organism>
<protein>
    <submittedName>
        <fullName evidence="2">Uncharacterized protein</fullName>
    </submittedName>
</protein>
<proteinExistence type="predicted"/>
<feature type="region of interest" description="Disordered" evidence="1">
    <location>
        <begin position="52"/>
        <end position="77"/>
    </location>
</feature>
<dbReference type="EMBL" id="JAGTJQ010000001">
    <property type="protein sequence ID" value="KAH7040877.1"/>
    <property type="molecule type" value="Genomic_DNA"/>
</dbReference>
<sequence length="364" mass="39871">MLALKPDIQRSQHDSCPVVEDHFTDYPMCNATSCPARRLASYLRGTDVEMAETGRAKDASGKEPDAPTAAKKHQTTLSKRDVGGICAELMSIPINLTWKGLDECLDFGPHIGPGVFDTGTASEESMYQGRREWIAQREEEQQTLGKYSTGSEADILWHTHIIDEHGTIHSKGDYFWRDWEAKIGGVLADETADAAASASIWRAPYSSSLKHRGRHSTARWFGLPSLLPSPGTGKTSVCLTLGTLMQLQEVAVNVSILKGLHSPIVCGGDFGDAADDEAKTPAATELATPRFMVVSTSNVQADQSACDHADVGLEAGDIGRMCPVKRELKVFENNEKPDFRNLDEPVDLHDCMQTERTLEQITRD</sequence>
<name>A0A9P8YFN0_9PEZI</name>
<evidence type="ECO:0000313" key="2">
    <source>
        <dbReference type="EMBL" id="KAH7040877.1"/>
    </source>
</evidence>
<dbReference type="AlphaFoldDB" id="A0A9P8YFN0"/>
<dbReference type="RefSeq" id="XP_046018932.1">
    <property type="nucleotide sequence ID" value="XM_046157909.1"/>
</dbReference>
<reference evidence="2" key="1">
    <citation type="journal article" date="2021" name="Nat. Commun.">
        <title>Genetic determinants of endophytism in the Arabidopsis root mycobiome.</title>
        <authorList>
            <person name="Mesny F."/>
            <person name="Miyauchi S."/>
            <person name="Thiergart T."/>
            <person name="Pickel B."/>
            <person name="Atanasova L."/>
            <person name="Karlsson M."/>
            <person name="Huettel B."/>
            <person name="Barry K.W."/>
            <person name="Haridas S."/>
            <person name="Chen C."/>
            <person name="Bauer D."/>
            <person name="Andreopoulos W."/>
            <person name="Pangilinan J."/>
            <person name="LaButti K."/>
            <person name="Riley R."/>
            <person name="Lipzen A."/>
            <person name="Clum A."/>
            <person name="Drula E."/>
            <person name="Henrissat B."/>
            <person name="Kohler A."/>
            <person name="Grigoriev I.V."/>
            <person name="Martin F.M."/>
            <person name="Hacquard S."/>
        </authorList>
    </citation>
    <scope>NUCLEOTIDE SEQUENCE</scope>
    <source>
        <strain evidence="2">MPI-CAGE-CH-0230</strain>
    </source>
</reference>
<evidence type="ECO:0000313" key="3">
    <source>
        <dbReference type="Proteomes" id="UP000756346"/>
    </source>
</evidence>
<evidence type="ECO:0000256" key="1">
    <source>
        <dbReference type="SAM" id="MobiDB-lite"/>
    </source>
</evidence>